<feature type="compositionally biased region" description="Low complexity" evidence="1">
    <location>
        <begin position="500"/>
        <end position="513"/>
    </location>
</feature>
<keyword evidence="4" id="KW-1185">Reference proteome</keyword>
<keyword evidence="2" id="KW-1133">Transmembrane helix</keyword>
<feature type="transmembrane region" description="Helical" evidence="2">
    <location>
        <begin position="108"/>
        <end position="132"/>
    </location>
</feature>
<feature type="compositionally biased region" description="Low complexity" evidence="1">
    <location>
        <begin position="862"/>
        <end position="878"/>
    </location>
</feature>
<evidence type="ECO:0000313" key="4">
    <source>
        <dbReference type="Proteomes" id="UP001163105"/>
    </source>
</evidence>
<evidence type="ECO:0000256" key="1">
    <source>
        <dbReference type="SAM" id="MobiDB-lite"/>
    </source>
</evidence>
<feature type="compositionally biased region" description="Low complexity" evidence="1">
    <location>
        <begin position="390"/>
        <end position="413"/>
    </location>
</feature>
<evidence type="ECO:0000256" key="2">
    <source>
        <dbReference type="SAM" id="Phobius"/>
    </source>
</evidence>
<keyword evidence="2" id="KW-0812">Transmembrane</keyword>
<sequence>MYAQVRVRETRIRIRFRFQRSPLVGLSAWLRTGLASALLLPPPCWLRVSYRSTMSRTRMRIRGRSNVTASAVMTTPDDRRPDPSVVAAAAAAGHADAVPHVVPVGEDVVVVVIVVVAVVVVRVAAMVIVVVVHEAFVLDGAGRGSDDRNGRDDDDVFSSGRIVVLLLLLLLPPTPSEQPAISRRCRPQRRRGSRRRVRVRARRVDQLRDVRLPQRLGRRDVLLAALLARDGRHGRLVPVLAPRNGVSLAERPPLRVAIVSGVGVIVVVVVVVVGVDHAEALLRHREHDLHQPLLDGPFDIPLVLFSRTAQLAAQRAARGTARQQGRAAAGLLPLVVPPVVGGCSSDGLRGDPSRDVLAGEALLPEKTRRREPSQVRRDGALDLDGDPGSRGRANSSSSASASQPVGLPGVAARAPPPPPLLPMRRPGASACSAPKPDRALLDELLPGLECSPAPAPRTPAPRPRKKPAAERRPEADRRRLSAALRADSDRLEPVRESSSRRPSVSVERASAASTSDTQSWTSGSVRRTGLSGLGVAAARPVAGGNRTTGGAVAVTGVAKGSECASEGRRRAVVHVLGVVMVLKVVMVMLMGIASVIVVLVLVVFQDRVDDARRRRKRAAEALRVRERRLVAVAHAPGRHRLPGDGPRPGSGVQRCPAGPTPEALVPERPPSAAAAATVVVAAPVPLVAPAEEEVVALNHVRVVEEVARVVGHGAHRLVVPGLPPALPHAPEQEAEDDAEEEREPEAQSEAEPEALRPGRAARPGGIPLPPALGFVYDEVHAMDVRLRKRSEDPASWRLCFVLPVEADVSHPPYTIMTLPGSIAAPWPYMPPSGCCFGMRHRQELYAWLISRTASCGSAGVATSPTHPPSTTTEPPSSLSTAVWPDRLYTLGEAAASSRFLMPPSSLPVLPSWFSTWRSLSLSLTLFLLLFFASSLPGISCTSGGCTLTYDHVSSGRLQTAAVLMLIKAHCVWPPRKTKLACCVTEPDMLVMDGGSCVTEKPAKGERGPATDATPRV</sequence>
<feature type="region of interest" description="Disordered" evidence="1">
    <location>
        <begin position="176"/>
        <end position="195"/>
    </location>
</feature>
<feature type="compositionally biased region" description="Basic and acidic residues" evidence="1">
    <location>
        <begin position="363"/>
        <end position="380"/>
    </location>
</feature>
<dbReference type="EMBL" id="JAQHRD010000002">
    <property type="protein sequence ID" value="KAJ6444899.1"/>
    <property type="molecule type" value="Genomic_DNA"/>
</dbReference>
<protein>
    <submittedName>
        <fullName evidence="3">Uncharacterized protein</fullName>
    </submittedName>
</protein>
<accession>A0AB34G0I6</accession>
<feature type="region of interest" description="Disordered" evidence="1">
    <location>
        <begin position="447"/>
        <end position="525"/>
    </location>
</feature>
<feature type="transmembrane region" description="Helical" evidence="2">
    <location>
        <begin position="571"/>
        <end position="604"/>
    </location>
</feature>
<feature type="compositionally biased region" description="Basic and acidic residues" evidence="1">
    <location>
        <begin position="486"/>
        <end position="499"/>
    </location>
</feature>
<gene>
    <name evidence="3" type="ORF">O9K51_03300</name>
</gene>
<reference evidence="3" key="1">
    <citation type="submission" date="2023-01" db="EMBL/GenBank/DDBJ databases">
        <title>The growth and conidiation of Purpureocillium lavendulum are regulated by nitrogen source and histone H3K14 acetylation.</title>
        <authorList>
            <person name="Tang P."/>
            <person name="Han J."/>
            <person name="Zhang C."/>
            <person name="Tang P."/>
            <person name="Qi F."/>
            <person name="Zhang K."/>
            <person name="Liang L."/>
        </authorList>
    </citation>
    <scope>NUCLEOTIDE SEQUENCE</scope>
    <source>
        <strain evidence="3">YMF1.00683</strain>
    </source>
</reference>
<dbReference type="AlphaFoldDB" id="A0AB34G0I6"/>
<dbReference type="Proteomes" id="UP001163105">
    <property type="component" value="Unassembled WGS sequence"/>
</dbReference>
<feature type="compositionally biased region" description="Basic residues" evidence="1">
    <location>
        <begin position="183"/>
        <end position="195"/>
    </location>
</feature>
<proteinExistence type="predicted"/>
<feature type="compositionally biased region" description="Acidic residues" evidence="1">
    <location>
        <begin position="732"/>
        <end position="752"/>
    </location>
</feature>
<evidence type="ECO:0000313" key="3">
    <source>
        <dbReference type="EMBL" id="KAJ6444899.1"/>
    </source>
</evidence>
<feature type="region of interest" description="Disordered" evidence="1">
    <location>
        <begin position="637"/>
        <end position="665"/>
    </location>
</feature>
<keyword evidence="2" id="KW-0472">Membrane</keyword>
<name>A0AB34G0I6_9HYPO</name>
<feature type="transmembrane region" description="Helical" evidence="2">
    <location>
        <begin position="256"/>
        <end position="275"/>
    </location>
</feature>
<feature type="compositionally biased region" description="Basic and acidic residues" evidence="1">
    <location>
        <begin position="467"/>
        <end position="479"/>
    </location>
</feature>
<organism evidence="3 4">
    <name type="scientific">Purpureocillium lavendulum</name>
    <dbReference type="NCBI Taxonomy" id="1247861"/>
    <lineage>
        <taxon>Eukaryota</taxon>
        <taxon>Fungi</taxon>
        <taxon>Dikarya</taxon>
        <taxon>Ascomycota</taxon>
        <taxon>Pezizomycotina</taxon>
        <taxon>Sordariomycetes</taxon>
        <taxon>Hypocreomycetidae</taxon>
        <taxon>Hypocreales</taxon>
        <taxon>Ophiocordycipitaceae</taxon>
        <taxon>Purpureocillium</taxon>
    </lineage>
</organism>
<feature type="transmembrane region" description="Helical" evidence="2">
    <location>
        <begin position="21"/>
        <end position="40"/>
    </location>
</feature>
<feature type="region of interest" description="Disordered" evidence="1">
    <location>
        <begin position="720"/>
        <end position="764"/>
    </location>
</feature>
<feature type="compositionally biased region" description="Polar residues" evidence="1">
    <location>
        <begin position="514"/>
        <end position="525"/>
    </location>
</feature>
<comment type="caution">
    <text evidence="3">The sequence shown here is derived from an EMBL/GenBank/DDBJ whole genome shotgun (WGS) entry which is preliminary data.</text>
</comment>
<feature type="region of interest" description="Disordered" evidence="1">
    <location>
        <begin position="362"/>
        <end position="435"/>
    </location>
</feature>
<feature type="region of interest" description="Disordered" evidence="1">
    <location>
        <begin position="859"/>
        <end position="878"/>
    </location>
</feature>